<reference evidence="8 9" key="1">
    <citation type="submission" date="2019-03" db="EMBL/GenBank/DDBJ databases">
        <title>Sequencing the genomes of 1000 actinobacteria strains.</title>
        <authorList>
            <person name="Klenk H.-P."/>
        </authorList>
    </citation>
    <scope>NUCLEOTIDE SEQUENCE [LARGE SCALE GENOMIC DNA]</scope>
    <source>
        <strain evidence="8 9">DSM 44969</strain>
    </source>
</reference>
<evidence type="ECO:0000256" key="5">
    <source>
        <dbReference type="ARBA" id="ARBA00022840"/>
    </source>
</evidence>
<feature type="compositionally biased region" description="Low complexity" evidence="6">
    <location>
        <begin position="648"/>
        <end position="684"/>
    </location>
</feature>
<keyword evidence="9" id="KW-1185">Reference proteome</keyword>
<feature type="region of interest" description="Disordered" evidence="6">
    <location>
        <begin position="575"/>
        <end position="724"/>
    </location>
</feature>
<feature type="region of interest" description="Disordered" evidence="6">
    <location>
        <begin position="211"/>
        <end position="245"/>
    </location>
</feature>
<dbReference type="InterPro" id="IPR050660">
    <property type="entry name" value="NEK_Ser/Thr_kinase"/>
</dbReference>
<dbReference type="Proteomes" id="UP000295560">
    <property type="component" value="Unassembled WGS sequence"/>
</dbReference>
<dbReference type="Gene3D" id="3.30.200.20">
    <property type="entry name" value="Phosphorylase Kinase, domain 1"/>
    <property type="match status" value="1"/>
</dbReference>
<feature type="region of interest" description="Disordered" evidence="6">
    <location>
        <begin position="271"/>
        <end position="504"/>
    </location>
</feature>
<dbReference type="EMBL" id="SMFZ01000002">
    <property type="protein sequence ID" value="TCK22452.1"/>
    <property type="molecule type" value="Genomic_DNA"/>
</dbReference>
<organism evidence="8 9">
    <name type="scientific">Pseudonocardia endophytica</name>
    <dbReference type="NCBI Taxonomy" id="401976"/>
    <lineage>
        <taxon>Bacteria</taxon>
        <taxon>Bacillati</taxon>
        <taxon>Actinomycetota</taxon>
        <taxon>Actinomycetes</taxon>
        <taxon>Pseudonocardiales</taxon>
        <taxon>Pseudonocardiaceae</taxon>
        <taxon>Pseudonocardia</taxon>
    </lineage>
</organism>
<proteinExistence type="predicted"/>
<dbReference type="InterPro" id="IPR008266">
    <property type="entry name" value="Tyr_kinase_AS"/>
</dbReference>
<keyword evidence="5" id="KW-0067">ATP-binding</keyword>
<evidence type="ECO:0000256" key="4">
    <source>
        <dbReference type="ARBA" id="ARBA00022777"/>
    </source>
</evidence>
<protein>
    <recommendedName>
        <fullName evidence="1">non-specific serine/threonine protein kinase</fullName>
        <ecNumber evidence="1">2.7.11.1</ecNumber>
    </recommendedName>
</protein>
<evidence type="ECO:0000259" key="7">
    <source>
        <dbReference type="PROSITE" id="PS50011"/>
    </source>
</evidence>
<accession>A0A4R1HY13</accession>
<keyword evidence="8" id="KW-0723">Serine/threonine-protein kinase</keyword>
<dbReference type="PANTHER" id="PTHR43671">
    <property type="entry name" value="SERINE/THREONINE-PROTEIN KINASE NEK"/>
    <property type="match status" value="1"/>
</dbReference>
<feature type="compositionally biased region" description="Basic residues" evidence="6">
    <location>
        <begin position="320"/>
        <end position="329"/>
    </location>
</feature>
<dbReference type="Pfam" id="PF00069">
    <property type="entry name" value="Pkinase"/>
    <property type="match status" value="1"/>
</dbReference>
<dbReference type="SUPFAM" id="SSF56112">
    <property type="entry name" value="Protein kinase-like (PK-like)"/>
    <property type="match status" value="1"/>
</dbReference>
<evidence type="ECO:0000256" key="2">
    <source>
        <dbReference type="ARBA" id="ARBA00022679"/>
    </source>
</evidence>
<feature type="compositionally biased region" description="Basic and acidic residues" evidence="6">
    <location>
        <begin position="221"/>
        <end position="238"/>
    </location>
</feature>
<feature type="compositionally biased region" description="Pro residues" evidence="6">
    <location>
        <begin position="585"/>
        <end position="598"/>
    </location>
</feature>
<feature type="domain" description="Protein kinase" evidence="7">
    <location>
        <begin position="21"/>
        <end position="275"/>
    </location>
</feature>
<dbReference type="GO" id="GO:0005524">
    <property type="term" value="F:ATP binding"/>
    <property type="evidence" value="ECO:0007669"/>
    <property type="project" value="UniProtKB-KW"/>
</dbReference>
<feature type="compositionally biased region" description="Polar residues" evidence="6">
    <location>
        <begin position="484"/>
        <end position="494"/>
    </location>
</feature>
<dbReference type="PROSITE" id="PS00109">
    <property type="entry name" value="PROTEIN_KINASE_TYR"/>
    <property type="match status" value="1"/>
</dbReference>
<dbReference type="PANTHER" id="PTHR43671:SF13">
    <property type="entry name" value="SERINE_THREONINE-PROTEIN KINASE NEK2"/>
    <property type="match status" value="1"/>
</dbReference>
<evidence type="ECO:0000256" key="1">
    <source>
        <dbReference type="ARBA" id="ARBA00012513"/>
    </source>
</evidence>
<name>A0A4R1HY13_PSEEN</name>
<keyword evidence="2" id="KW-0808">Transferase</keyword>
<feature type="compositionally biased region" description="Polar residues" evidence="6">
    <location>
        <begin position="626"/>
        <end position="647"/>
    </location>
</feature>
<dbReference type="CDD" id="cd14014">
    <property type="entry name" value="STKc_PknB_like"/>
    <property type="match status" value="1"/>
</dbReference>
<evidence type="ECO:0000256" key="3">
    <source>
        <dbReference type="ARBA" id="ARBA00022741"/>
    </source>
</evidence>
<feature type="compositionally biased region" description="Pro residues" evidence="6">
    <location>
        <begin position="714"/>
        <end position="724"/>
    </location>
</feature>
<feature type="compositionally biased region" description="Pro residues" evidence="6">
    <location>
        <begin position="688"/>
        <end position="705"/>
    </location>
</feature>
<dbReference type="GO" id="GO:0004674">
    <property type="term" value="F:protein serine/threonine kinase activity"/>
    <property type="evidence" value="ECO:0007669"/>
    <property type="project" value="UniProtKB-KW"/>
</dbReference>
<evidence type="ECO:0000313" key="8">
    <source>
        <dbReference type="EMBL" id="TCK22452.1"/>
    </source>
</evidence>
<dbReference type="Gene3D" id="1.10.510.10">
    <property type="entry name" value="Transferase(Phosphotransferase) domain 1"/>
    <property type="match status" value="1"/>
</dbReference>
<dbReference type="InterPro" id="IPR011009">
    <property type="entry name" value="Kinase-like_dom_sf"/>
</dbReference>
<feature type="compositionally biased region" description="Basic and acidic residues" evidence="6">
    <location>
        <begin position="436"/>
        <end position="445"/>
    </location>
</feature>
<dbReference type="AlphaFoldDB" id="A0A4R1HY13"/>
<evidence type="ECO:0000256" key="6">
    <source>
        <dbReference type="SAM" id="MobiDB-lite"/>
    </source>
</evidence>
<dbReference type="PROSITE" id="PS50011">
    <property type="entry name" value="PROTEIN_KINASE_DOM"/>
    <property type="match status" value="1"/>
</dbReference>
<gene>
    <name evidence="8" type="ORF">EV378_6456</name>
</gene>
<comment type="caution">
    <text evidence="8">The sequence shown here is derived from an EMBL/GenBank/DDBJ whole genome shotgun (WGS) entry which is preliminary data.</text>
</comment>
<keyword evidence="4 8" id="KW-0418">Kinase</keyword>
<dbReference type="EC" id="2.7.11.1" evidence="1"/>
<sequence length="724" mass="74384">MWFLSPSVVSVTSEVPDLPGLSDLSLLGRGGLADVYLARQQHLERWVAAKVFRVTLADDQAAERFRAECRAIGRLDQYPHVLTVYDAGVLADGRPYLISERCDGSLHDLVGMRGPLPVDRVAALGSTIGRALRFAHSAGMLHGDVTPQNLLLRTSGAPVLADFGLAVLRDHAPTAAGFTLLHAAPEALQPGVVIDERADVYGLGSTLYTVLTGAPPFPPRPGEDDAAYRSRARDEPAPRPDGVTDQMAGLLSAMLAFDPDHRPSTDEVITALETTPGRGTRPAPSGGTLSATRPETDLPVREPVANPGRTPRTDPDARTGRIRTPRVRRSTSTPRPWDTRVSRPSARAADEPSAAMPPTSRAGTPACEPGAPGTPAAEPAPGIAPTPAGPPAVETDPLAERPAAVRWDPLVGMAPLPRPADPPESVTPSAGPLPVERPETRRPDRTAATAQTGSADTAGAATIVADPRSDDASGSGALPDVVPSPTTARASSAFTPPGRATLPSPLSTLVLGSVAGPADLDLDVDLDAVAAPVRFPGTAARRRRRRGTALVAAGGAAAALAVGTVAVAAWRVVDGLPDPASAPSADPPHAAPAAPVTPPRTTQADLPPASVLPGSTLGVVRAPQPTGRTATPQRTGTTAPQQPSTGGTAQRPAPAARPAAPVTPRRTADPAPSEPRPAGGAPDAPARRSPPPAPPAPATPDPQPPSAQGLPDPTTQPRPEIPYR</sequence>
<dbReference type="InterPro" id="IPR000719">
    <property type="entry name" value="Prot_kinase_dom"/>
</dbReference>
<feature type="compositionally biased region" description="Low complexity" evidence="6">
    <location>
        <begin position="362"/>
        <end position="381"/>
    </location>
</feature>
<evidence type="ECO:0000313" key="9">
    <source>
        <dbReference type="Proteomes" id="UP000295560"/>
    </source>
</evidence>
<keyword evidence="3" id="KW-0547">Nucleotide-binding</keyword>